<comment type="caution">
    <text evidence="3">The sequence shown here is derived from an EMBL/GenBank/DDBJ whole genome shotgun (WGS) entry which is preliminary data.</text>
</comment>
<dbReference type="PANTHER" id="PTHR33470:SF4">
    <property type="entry name" value="OS01G0164025 PROTEIN"/>
    <property type="match status" value="1"/>
</dbReference>
<evidence type="ECO:0000256" key="2">
    <source>
        <dbReference type="SAM" id="SignalP"/>
    </source>
</evidence>
<gene>
    <name evidence="3" type="ORF">M0R45_037579</name>
</gene>
<evidence type="ECO:0000256" key="1">
    <source>
        <dbReference type="ARBA" id="ARBA00022729"/>
    </source>
</evidence>
<feature type="chain" id="PRO_5043598341" evidence="2">
    <location>
        <begin position="27"/>
        <end position="172"/>
    </location>
</feature>
<feature type="signal peptide" evidence="2">
    <location>
        <begin position="1"/>
        <end position="26"/>
    </location>
</feature>
<reference evidence="3 4" key="1">
    <citation type="journal article" date="2023" name="G3 (Bethesda)">
        <title>A chromosome-length genome assembly and annotation of blackberry (Rubus argutus, cv. 'Hillquist').</title>
        <authorList>
            <person name="Bruna T."/>
            <person name="Aryal R."/>
            <person name="Dudchenko O."/>
            <person name="Sargent D.J."/>
            <person name="Mead D."/>
            <person name="Buti M."/>
            <person name="Cavallini A."/>
            <person name="Hytonen T."/>
            <person name="Andres J."/>
            <person name="Pham M."/>
            <person name="Weisz D."/>
            <person name="Mascagni F."/>
            <person name="Usai G."/>
            <person name="Natali L."/>
            <person name="Bassil N."/>
            <person name="Fernandez G.E."/>
            <person name="Lomsadze A."/>
            <person name="Armour M."/>
            <person name="Olukolu B."/>
            <person name="Poorten T."/>
            <person name="Britton C."/>
            <person name="Davik J."/>
            <person name="Ashrafi H."/>
            <person name="Aiden E.L."/>
            <person name="Borodovsky M."/>
            <person name="Worthington M."/>
        </authorList>
    </citation>
    <scope>NUCLEOTIDE SEQUENCE [LARGE SCALE GENOMIC DNA]</scope>
    <source>
        <strain evidence="3">PI 553951</strain>
    </source>
</reference>
<dbReference type="AlphaFoldDB" id="A0AAW1W0P4"/>
<keyword evidence="1 2" id="KW-0732">Signal</keyword>
<dbReference type="PANTHER" id="PTHR33470">
    <property type="entry name" value="OS01G0164075 PROTEIN"/>
    <property type="match status" value="1"/>
</dbReference>
<dbReference type="Pfam" id="PF01190">
    <property type="entry name" value="Pollen_Ole_e_1"/>
    <property type="match status" value="1"/>
</dbReference>
<dbReference type="GO" id="GO:0009826">
    <property type="term" value="P:unidimensional cell growth"/>
    <property type="evidence" value="ECO:0007669"/>
    <property type="project" value="TreeGrafter"/>
</dbReference>
<protein>
    <submittedName>
        <fullName evidence="3">Uncharacterized protein</fullName>
    </submittedName>
</protein>
<dbReference type="GO" id="GO:0048767">
    <property type="term" value="P:root hair elongation"/>
    <property type="evidence" value="ECO:0007669"/>
    <property type="project" value="TreeGrafter"/>
</dbReference>
<dbReference type="GO" id="GO:0071944">
    <property type="term" value="C:cell periphery"/>
    <property type="evidence" value="ECO:0007669"/>
    <property type="project" value="TreeGrafter"/>
</dbReference>
<evidence type="ECO:0000313" key="3">
    <source>
        <dbReference type="EMBL" id="KAK9913770.1"/>
    </source>
</evidence>
<dbReference type="EMBL" id="JBEDUW010000007">
    <property type="protein sequence ID" value="KAK9913770.1"/>
    <property type="molecule type" value="Genomic_DNA"/>
</dbReference>
<name>A0AAW1W0P4_RUBAR</name>
<accession>A0AAW1W0P4</accession>
<sequence length="172" mass="19176">MAGRQLITLISSLLLTTLAFFPSTTATEYQKKIDVVVEGMVYCQSCDHSGTWSMTGAKPIPSAKISVICKNHKNQVSFYKAFQTNAEGYFYARLEGFKMSHMLDHPLQSCHVKPVSSPLENCRFLSNINYGLYGAPLRYEDKRVMGSNYEAVVFSAGPLSFRPAHCAPTTHH</sequence>
<proteinExistence type="predicted"/>
<evidence type="ECO:0000313" key="4">
    <source>
        <dbReference type="Proteomes" id="UP001457282"/>
    </source>
</evidence>
<keyword evidence="4" id="KW-1185">Reference proteome</keyword>
<organism evidence="3 4">
    <name type="scientific">Rubus argutus</name>
    <name type="common">Southern blackberry</name>
    <dbReference type="NCBI Taxonomy" id="59490"/>
    <lineage>
        <taxon>Eukaryota</taxon>
        <taxon>Viridiplantae</taxon>
        <taxon>Streptophyta</taxon>
        <taxon>Embryophyta</taxon>
        <taxon>Tracheophyta</taxon>
        <taxon>Spermatophyta</taxon>
        <taxon>Magnoliopsida</taxon>
        <taxon>eudicotyledons</taxon>
        <taxon>Gunneridae</taxon>
        <taxon>Pentapetalae</taxon>
        <taxon>rosids</taxon>
        <taxon>fabids</taxon>
        <taxon>Rosales</taxon>
        <taxon>Rosaceae</taxon>
        <taxon>Rosoideae</taxon>
        <taxon>Rosoideae incertae sedis</taxon>
        <taxon>Rubus</taxon>
    </lineage>
</organism>
<dbReference type="Proteomes" id="UP001457282">
    <property type="component" value="Unassembled WGS sequence"/>
</dbReference>